<keyword evidence="5" id="KW-1185">Reference proteome</keyword>
<dbReference type="GO" id="GO:0050661">
    <property type="term" value="F:NADP binding"/>
    <property type="evidence" value="ECO:0007669"/>
    <property type="project" value="InterPro"/>
</dbReference>
<dbReference type="EMBL" id="CAUYUE010000001">
    <property type="protein sequence ID" value="CAK0735348.1"/>
    <property type="molecule type" value="Genomic_DNA"/>
</dbReference>
<dbReference type="SUPFAM" id="SSF48179">
    <property type="entry name" value="6-phosphogluconate dehydrogenase C-terminal domain-like"/>
    <property type="match status" value="1"/>
</dbReference>
<sequence>MLYDDANLEQAMEEFMAAGPQKGTIFVNCATVYPLLTQNLAQKAEKAGVTVLSCPIFGRPDAIAAHKGLCVSGGPEGARQRAKPLLDAIGQGILDVGDEAKAGAAMKLVGNFFIVSIIELLAEGMTLAEKNGVQRQHVVQFIETLFPGHIFKGYANSVANDKFVRTKADPGFPLIGGLKDVGHMQQLGKDSGASMPVVDIIMQHMRQVQEMGGGDFDWSAMALALRKKAHLSVSPLG</sequence>
<name>A0AAV1HRH9_9CHLO</name>
<dbReference type="GO" id="GO:0051287">
    <property type="term" value="F:NAD binding"/>
    <property type="evidence" value="ECO:0007669"/>
    <property type="project" value="InterPro"/>
</dbReference>
<dbReference type="AlphaFoldDB" id="A0AAV1HRH9"/>
<dbReference type="Gene3D" id="3.40.50.720">
    <property type="entry name" value="NAD(P)-binding Rossmann-like Domain"/>
    <property type="match status" value="1"/>
</dbReference>
<dbReference type="Proteomes" id="UP001314263">
    <property type="component" value="Unassembled WGS sequence"/>
</dbReference>
<dbReference type="InterPro" id="IPR036291">
    <property type="entry name" value="NAD(P)-bd_dom_sf"/>
</dbReference>
<comment type="caution">
    <text evidence="4">The sequence shown here is derived from an EMBL/GenBank/DDBJ whole genome shotgun (WGS) entry which is preliminary data.</text>
</comment>
<evidence type="ECO:0000259" key="2">
    <source>
        <dbReference type="Pfam" id="PF03446"/>
    </source>
</evidence>
<evidence type="ECO:0000313" key="4">
    <source>
        <dbReference type="EMBL" id="CAK0735348.1"/>
    </source>
</evidence>
<feature type="domain" description="3-hydroxyisobutyrate dehydrogenase-like NAD-binding" evidence="3">
    <location>
        <begin position="102"/>
        <end position="222"/>
    </location>
</feature>
<dbReference type="Pfam" id="PF03446">
    <property type="entry name" value="NAD_binding_2"/>
    <property type="match status" value="1"/>
</dbReference>
<proteinExistence type="inferred from homology"/>
<dbReference type="InterPro" id="IPR029154">
    <property type="entry name" value="HIBADH-like_NADP-bd"/>
</dbReference>
<dbReference type="InterPro" id="IPR013328">
    <property type="entry name" value="6PGD_dom2"/>
</dbReference>
<reference evidence="4 5" key="1">
    <citation type="submission" date="2023-10" db="EMBL/GenBank/DDBJ databases">
        <authorList>
            <person name="Maclean D."/>
            <person name="Macfadyen A."/>
        </authorList>
    </citation>
    <scope>NUCLEOTIDE SEQUENCE [LARGE SCALE GENOMIC DNA]</scope>
</reference>
<dbReference type="InterPro" id="IPR008927">
    <property type="entry name" value="6-PGluconate_DH-like_C_sf"/>
</dbReference>
<dbReference type="Pfam" id="PF14833">
    <property type="entry name" value="NAD_binding_11"/>
    <property type="match status" value="1"/>
</dbReference>
<protein>
    <submittedName>
        <fullName evidence="4">Uncharacterized protein</fullName>
    </submittedName>
</protein>
<dbReference type="Gene3D" id="1.10.1040.10">
    <property type="entry name" value="N-(1-d-carboxylethyl)-l-norvaline Dehydrogenase, domain 2"/>
    <property type="match status" value="1"/>
</dbReference>
<dbReference type="PANTHER" id="PTHR43580:SF8">
    <property type="entry name" value="6-PHOSPHOGLUCONATE DEHYDROGENASE NADP-BINDING DOMAIN-CONTAINING PROTEIN-RELATED"/>
    <property type="match status" value="1"/>
</dbReference>
<dbReference type="SUPFAM" id="SSF51735">
    <property type="entry name" value="NAD(P)-binding Rossmann-fold domains"/>
    <property type="match status" value="1"/>
</dbReference>
<feature type="domain" description="6-phosphogluconate dehydrogenase NADP-binding" evidence="2">
    <location>
        <begin position="1"/>
        <end position="94"/>
    </location>
</feature>
<evidence type="ECO:0000256" key="1">
    <source>
        <dbReference type="ARBA" id="ARBA00007598"/>
    </source>
</evidence>
<accession>A0AAV1HRH9</accession>
<comment type="similarity">
    <text evidence="1">Belongs to the HIBADH-related family. NP60 subfamily.</text>
</comment>
<evidence type="ECO:0000313" key="5">
    <source>
        <dbReference type="Proteomes" id="UP001314263"/>
    </source>
</evidence>
<dbReference type="InterPro" id="IPR006115">
    <property type="entry name" value="6PGDH_NADP-bd"/>
</dbReference>
<dbReference type="PANTHER" id="PTHR43580">
    <property type="entry name" value="OXIDOREDUCTASE GLYR1-RELATED"/>
    <property type="match status" value="1"/>
</dbReference>
<dbReference type="InterPro" id="IPR051265">
    <property type="entry name" value="HIBADH-related_NP60_sf"/>
</dbReference>
<organism evidence="4 5">
    <name type="scientific">Coccomyxa viridis</name>
    <dbReference type="NCBI Taxonomy" id="1274662"/>
    <lineage>
        <taxon>Eukaryota</taxon>
        <taxon>Viridiplantae</taxon>
        <taxon>Chlorophyta</taxon>
        <taxon>core chlorophytes</taxon>
        <taxon>Trebouxiophyceae</taxon>
        <taxon>Trebouxiophyceae incertae sedis</taxon>
        <taxon>Coccomyxaceae</taxon>
        <taxon>Coccomyxa</taxon>
    </lineage>
</organism>
<gene>
    <name evidence="4" type="ORF">CVIRNUC_000566</name>
</gene>
<evidence type="ECO:0000259" key="3">
    <source>
        <dbReference type="Pfam" id="PF14833"/>
    </source>
</evidence>